<evidence type="ECO:0000313" key="3">
    <source>
        <dbReference type="EMBL" id="KAK0069388.1"/>
    </source>
</evidence>
<evidence type="ECO:0000313" key="4">
    <source>
        <dbReference type="Proteomes" id="UP001233172"/>
    </source>
</evidence>
<feature type="region of interest" description="Disordered" evidence="1">
    <location>
        <begin position="520"/>
        <end position="544"/>
    </location>
</feature>
<feature type="compositionally biased region" description="Low complexity" evidence="1">
    <location>
        <begin position="1162"/>
        <end position="1175"/>
    </location>
</feature>
<feature type="region of interest" description="Disordered" evidence="1">
    <location>
        <begin position="613"/>
        <end position="641"/>
    </location>
</feature>
<dbReference type="AlphaFoldDB" id="A0AAD8CB02"/>
<dbReference type="EMBL" id="JASAOG010000002">
    <property type="protein sequence ID" value="KAK0069388.1"/>
    <property type="molecule type" value="Genomic_DNA"/>
</dbReference>
<protein>
    <submittedName>
        <fullName evidence="3">Uncharacterized protein</fullName>
    </submittedName>
</protein>
<feature type="compositionally biased region" description="Polar residues" evidence="1">
    <location>
        <begin position="621"/>
        <end position="641"/>
    </location>
</feature>
<reference evidence="3" key="2">
    <citation type="submission" date="2023-04" db="EMBL/GenBank/DDBJ databases">
        <authorList>
            <person name="Bu L."/>
            <person name="Lu L."/>
            <person name="Laidemitt M.R."/>
            <person name="Zhang S.M."/>
            <person name="Mutuku M."/>
            <person name="Mkoji G."/>
            <person name="Steinauer M."/>
            <person name="Loker E.S."/>
        </authorList>
    </citation>
    <scope>NUCLEOTIDE SEQUENCE</scope>
    <source>
        <strain evidence="3">KasaAsao</strain>
        <tissue evidence="3">Whole Snail</tissue>
    </source>
</reference>
<accession>A0AAD8CB02</accession>
<comment type="caution">
    <text evidence="3">The sequence shown here is derived from an EMBL/GenBank/DDBJ whole genome shotgun (WGS) entry which is preliminary data.</text>
</comment>
<sequence length="1253" mass="139395">MEERASSNNTEILMSQDARKLPSSPFPAWAPAVTVAAAMMIFLAASFYIRHRKVVKKRQLLMDYFYIIFQYGGLRRKRMVAALCNTNAITLRELGRSFMISFDSIANSDNSCPFYLEDASYPPGSNYVPGANKKTFFRSRGMISGKKARGPFRRYNTQSDESPSLNPVSLQDILMRFKTKRSTVTSPTPGRNFKNRYGKLEGSSMCAIHGDELDYNSYIEENEEPQYRRQRRNAYVAQTDSPGSRFADIVTEVGRRSLGSVVTHTSTSPYPGKRNSEPWQTLEGGCHCLEHQHEVCQHPRVFQLNSERLSPSSVVCGSHGYIPKLAAAGSLGGSCCSYRNSEPTIVIHPASIDVDPTQGWTDIRNKHTNGIVFLKKVPKGDGTTGEFYYEEQREPSVDLARRASLSKVSYVPSGNMNEYYNCLASPKKTNAEPPIGTNPVTKSPLKGANLQPTKNKRSRLSLGEIAVSNFNRRIEIVSESLHESSAHESSLESKGSQEASANSQHSKYKSTWLKFKNVFSGSRSSNSGKSSKSISLIEDRQRRRNRRQDSRWKRFFSVFTGFTSLPETKVTSHSLDCPKCSASAPSGLDCRTKFHSMDIEAGLGLLDTAMSRSSTHDEKTQQCSANRTPICPQSSRLPAHTQSVPEELSKLRYQYQPKRPQDISFLPRRYRKRFDPTEASSLSLPLSRKDFGSFAAKSGLSFSLDSPTKPEAKQDFAETFPLLSANRLQQSGSTGKGSLDKVFFNRRVRNLSPLPETCCGGPKTGLSSFNTEGDNISEGSIYLTSSNFIREHNLSKENDFTLNFVENMALHNNHRYRSSDSLIKVEDPVIDIVHVRKVFSETSLAQASKKQIRTRNFVTPDIKLNENTTNSVSHDYSNCNFYSSINIASEESNSPSDETNYPQHLFSSIFHLEQKPFGQSSETVYFDSVSAVGTPSATSPLDSWKTFSDALMLSNCKPCLSHDLDNKASSLENISMGSEYNSPSLNPSQISSPYLSRSPSPCQFWQNSPKNLSRLAIPTPTRSAFVSSVTAAQSLTLSNGFNLALKTQLHGSKILLPLKSTTEKQFHSTTTCNTKQAGDGTNCDKNVSETPSSPEIYVLQRCPEDGDGIILLSKETHMPEDKDLDNVTSNNLYEDVFGTDLHSEHDHTHTISQVTPEETRHPTPTRSFSTPSPTFEKPYNHPSASPDELYRANVSRLPRFARRASQGAPVPYFQNQDFITARSAGEKNGPLRESSTEGKEAQVGHVTLNSNIL</sequence>
<gene>
    <name evidence="3" type="ORF">Bpfe_000565</name>
</gene>
<organism evidence="3 4">
    <name type="scientific">Biomphalaria pfeifferi</name>
    <name type="common">Bloodfluke planorb</name>
    <name type="synonym">Freshwater snail</name>
    <dbReference type="NCBI Taxonomy" id="112525"/>
    <lineage>
        <taxon>Eukaryota</taxon>
        <taxon>Metazoa</taxon>
        <taxon>Spiralia</taxon>
        <taxon>Lophotrochozoa</taxon>
        <taxon>Mollusca</taxon>
        <taxon>Gastropoda</taxon>
        <taxon>Heterobranchia</taxon>
        <taxon>Euthyneura</taxon>
        <taxon>Panpulmonata</taxon>
        <taxon>Hygrophila</taxon>
        <taxon>Lymnaeoidea</taxon>
        <taxon>Planorbidae</taxon>
        <taxon>Biomphalaria</taxon>
    </lineage>
</organism>
<evidence type="ECO:0000256" key="1">
    <source>
        <dbReference type="SAM" id="MobiDB-lite"/>
    </source>
</evidence>
<evidence type="ECO:0000256" key="2">
    <source>
        <dbReference type="SAM" id="Phobius"/>
    </source>
</evidence>
<keyword evidence="2" id="KW-0812">Transmembrane</keyword>
<feature type="compositionally biased region" description="Low complexity" evidence="1">
    <location>
        <begin position="520"/>
        <end position="535"/>
    </location>
</feature>
<feature type="region of interest" description="Disordered" evidence="1">
    <location>
        <begin position="485"/>
        <end position="505"/>
    </location>
</feature>
<name>A0AAD8CB02_BIOPF</name>
<feature type="transmembrane region" description="Helical" evidence="2">
    <location>
        <begin position="28"/>
        <end position="49"/>
    </location>
</feature>
<feature type="region of interest" description="Disordered" evidence="1">
    <location>
        <begin position="430"/>
        <end position="457"/>
    </location>
</feature>
<keyword evidence="4" id="KW-1185">Reference proteome</keyword>
<feature type="compositionally biased region" description="Polar residues" evidence="1">
    <location>
        <begin position="494"/>
        <end position="505"/>
    </location>
</feature>
<feature type="region of interest" description="Disordered" evidence="1">
    <location>
        <begin position="1144"/>
        <end position="1187"/>
    </location>
</feature>
<keyword evidence="2" id="KW-1133">Transmembrane helix</keyword>
<keyword evidence="2" id="KW-0472">Membrane</keyword>
<proteinExistence type="predicted"/>
<reference evidence="3" key="1">
    <citation type="journal article" date="2023" name="PLoS Negl. Trop. Dis.">
        <title>A genome sequence for Biomphalaria pfeifferi, the major vector snail for the human-infecting parasite Schistosoma mansoni.</title>
        <authorList>
            <person name="Bu L."/>
            <person name="Lu L."/>
            <person name="Laidemitt M.R."/>
            <person name="Zhang S.M."/>
            <person name="Mutuku M."/>
            <person name="Mkoji G."/>
            <person name="Steinauer M."/>
            <person name="Loker E.S."/>
        </authorList>
    </citation>
    <scope>NUCLEOTIDE SEQUENCE</scope>
    <source>
        <strain evidence="3">KasaAsao</strain>
    </source>
</reference>
<dbReference type="Proteomes" id="UP001233172">
    <property type="component" value="Unassembled WGS sequence"/>
</dbReference>